<keyword evidence="2" id="KW-0238">DNA-binding</keyword>
<dbReference type="AlphaFoldDB" id="A0A915YCG0"/>
<dbReference type="InterPro" id="IPR020449">
    <property type="entry name" value="Tscrpt_reg_AraC-type_HTH"/>
</dbReference>
<dbReference type="KEGG" id="aup:AsAng_0012410"/>
<dbReference type="SMART" id="SM00342">
    <property type="entry name" value="HTH_ARAC"/>
    <property type="match status" value="1"/>
</dbReference>
<evidence type="ECO:0000256" key="3">
    <source>
        <dbReference type="ARBA" id="ARBA00023163"/>
    </source>
</evidence>
<dbReference type="Gene3D" id="1.10.10.60">
    <property type="entry name" value="Homeodomain-like"/>
    <property type="match status" value="2"/>
</dbReference>
<dbReference type="InterPro" id="IPR018060">
    <property type="entry name" value="HTH_AraC"/>
</dbReference>
<protein>
    <submittedName>
        <fullName evidence="5">Helix-turn-helix domain-containing protein</fullName>
    </submittedName>
</protein>
<dbReference type="PANTHER" id="PTHR43280:SF32">
    <property type="entry name" value="TRANSCRIPTIONAL REGULATORY PROTEIN"/>
    <property type="match status" value="1"/>
</dbReference>
<dbReference type="RefSeq" id="WP_264791834.1">
    <property type="nucleotide sequence ID" value="NZ_AP026867.1"/>
</dbReference>
<dbReference type="SUPFAM" id="SSF46689">
    <property type="entry name" value="Homeodomain-like"/>
    <property type="match status" value="1"/>
</dbReference>
<dbReference type="GO" id="GO:0003700">
    <property type="term" value="F:DNA-binding transcription factor activity"/>
    <property type="evidence" value="ECO:0007669"/>
    <property type="project" value="InterPro"/>
</dbReference>
<accession>A0A915YCG0</accession>
<dbReference type="InterPro" id="IPR009057">
    <property type="entry name" value="Homeodomain-like_sf"/>
</dbReference>
<name>A0A915YCG0_9BACT</name>
<keyword evidence="1" id="KW-0805">Transcription regulation</keyword>
<organism evidence="5 6">
    <name type="scientific">Aureispira anguillae</name>
    <dbReference type="NCBI Taxonomy" id="2864201"/>
    <lineage>
        <taxon>Bacteria</taxon>
        <taxon>Pseudomonadati</taxon>
        <taxon>Bacteroidota</taxon>
        <taxon>Saprospiria</taxon>
        <taxon>Saprospirales</taxon>
        <taxon>Saprospiraceae</taxon>
        <taxon>Aureispira</taxon>
    </lineage>
</organism>
<dbReference type="PANTHER" id="PTHR43280">
    <property type="entry name" value="ARAC-FAMILY TRANSCRIPTIONAL REGULATOR"/>
    <property type="match status" value="1"/>
</dbReference>
<feature type="domain" description="HTH araC/xylS-type" evidence="4">
    <location>
        <begin position="198"/>
        <end position="303"/>
    </location>
</feature>
<gene>
    <name evidence="5" type="ORF">AsAng_0012410</name>
</gene>
<dbReference type="PRINTS" id="PR00032">
    <property type="entry name" value="HTHARAC"/>
</dbReference>
<dbReference type="GO" id="GO:0043565">
    <property type="term" value="F:sequence-specific DNA binding"/>
    <property type="evidence" value="ECO:0007669"/>
    <property type="project" value="InterPro"/>
</dbReference>
<reference evidence="5" key="1">
    <citation type="submission" date="2022-09" db="EMBL/GenBank/DDBJ databases">
        <title>Aureispira anguillicida sp. nov., isolated from Leptocephalus of Japanese eel Anguilla japonica.</title>
        <authorList>
            <person name="Yuasa K."/>
            <person name="Mekata T."/>
            <person name="Ikunari K."/>
        </authorList>
    </citation>
    <scope>NUCLEOTIDE SEQUENCE</scope>
    <source>
        <strain evidence="5">EL160426</strain>
    </source>
</reference>
<keyword evidence="3" id="KW-0804">Transcription</keyword>
<sequence length="305" mass="35689">MKNNIVCINSIAEVHQFLGLEKPKHPLISVFIFDTNKQNIAVDNFQYTLGLYQISLKGNCPFTISKYGRNSYDFQECSLIFTAPNQLLEFSKGYQTEDDNCWTLIFHPDLIRKSELGKRIDNYSFFSYGANEALHLSNDERKTVTEIAKKIEQEYINNIDAHSQTLIISNLELLLNYCVRFYDRQFYTRTNLNQDLIQDFEQLLSTYFKEEKQLDLGIPSVQYCAKAMNVSPRYLSDLLRKETGKSTQEHIHYYIIEKAKNMLLNSKESASEIAYALGFEYPQYFSKIFKKKTTMSPKEYRQSLN</sequence>
<evidence type="ECO:0000259" key="4">
    <source>
        <dbReference type="PROSITE" id="PS01124"/>
    </source>
</evidence>
<dbReference type="Proteomes" id="UP001060919">
    <property type="component" value="Chromosome"/>
</dbReference>
<proteinExistence type="predicted"/>
<dbReference type="PROSITE" id="PS01124">
    <property type="entry name" value="HTH_ARAC_FAMILY_2"/>
    <property type="match status" value="1"/>
</dbReference>
<dbReference type="EMBL" id="AP026867">
    <property type="protein sequence ID" value="BDS10533.1"/>
    <property type="molecule type" value="Genomic_DNA"/>
</dbReference>
<keyword evidence="6" id="KW-1185">Reference proteome</keyword>
<evidence type="ECO:0000256" key="1">
    <source>
        <dbReference type="ARBA" id="ARBA00023015"/>
    </source>
</evidence>
<evidence type="ECO:0000313" key="6">
    <source>
        <dbReference type="Proteomes" id="UP001060919"/>
    </source>
</evidence>
<dbReference type="Pfam" id="PF12833">
    <property type="entry name" value="HTH_18"/>
    <property type="match status" value="1"/>
</dbReference>
<evidence type="ECO:0000256" key="2">
    <source>
        <dbReference type="ARBA" id="ARBA00023125"/>
    </source>
</evidence>
<evidence type="ECO:0000313" key="5">
    <source>
        <dbReference type="EMBL" id="BDS10533.1"/>
    </source>
</evidence>